<evidence type="ECO:0000313" key="1">
    <source>
        <dbReference type="EMBL" id="GIN95026.1"/>
    </source>
</evidence>
<comment type="caution">
    <text evidence="1">The sequence shown here is derived from an EMBL/GenBank/DDBJ whole genome shotgun (WGS) entry which is preliminary data.</text>
</comment>
<gene>
    <name evidence="1" type="ORF">J6TS1_08960</name>
</gene>
<name>A0ABQ4KSM2_SIMTE</name>
<protein>
    <submittedName>
        <fullName evidence="1">Uncharacterized protein</fullName>
    </submittedName>
</protein>
<dbReference type="RefSeq" id="WP_212953235.1">
    <property type="nucleotide sequence ID" value="NZ_BORJ01000002.1"/>
</dbReference>
<organism evidence="1 2">
    <name type="scientific">Siminovitchia terrae</name>
    <name type="common">Bacillus terrae</name>
    <dbReference type="NCBI Taxonomy" id="1914933"/>
    <lineage>
        <taxon>Bacteria</taxon>
        <taxon>Bacillati</taxon>
        <taxon>Bacillota</taxon>
        <taxon>Bacilli</taxon>
        <taxon>Bacillales</taxon>
        <taxon>Bacillaceae</taxon>
        <taxon>Siminovitchia</taxon>
    </lineage>
</organism>
<reference evidence="1 2" key="1">
    <citation type="submission" date="2021-03" db="EMBL/GenBank/DDBJ databases">
        <title>Antimicrobial resistance genes in bacteria isolated from Japanese honey, and their potential for conferring macrolide and lincosamide resistance in the American foulbrood pathogen Paenibacillus larvae.</title>
        <authorList>
            <person name="Okamoto M."/>
            <person name="Kumagai M."/>
            <person name="Kanamori H."/>
            <person name="Takamatsu D."/>
        </authorList>
    </citation>
    <scope>NUCLEOTIDE SEQUENCE [LARGE SCALE GENOMIC DNA]</scope>
    <source>
        <strain evidence="1 2">J6TS1</strain>
    </source>
</reference>
<keyword evidence="2" id="KW-1185">Reference proteome</keyword>
<sequence>MIGIGVMIAIAIVTSAMSIITKENASTDIAEAAFAIESEDWSLTRE</sequence>
<dbReference type="EMBL" id="BORJ01000002">
    <property type="protein sequence ID" value="GIN95026.1"/>
    <property type="molecule type" value="Genomic_DNA"/>
</dbReference>
<dbReference type="Proteomes" id="UP000680670">
    <property type="component" value="Unassembled WGS sequence"/>
</dbReference>
<accession>A0ABQ4KSM2</accession>
<evidence type="ECO:0000313" key="2">
    <source>
        <dbReference type="Proteomes" id="UP000680670"/>
    </source>
</evidence>
<proteinExistence type="predicted"/>